<feature type="compositionally biased region" description="Polar residues" evidence="1">
    <location>
        <begin position="229"/>
        <end position="238"/>
    </location>
</feature>
<organism evidence="2 3">
    <name type="scientific">Symbiodinium microadriaticum</name>
    <name type="common">Dinoflagellate</name>
    <name type="synonym">Zooxanthella microadriatica</name>
    <dbReference type="NCBI Taxonomy" id="2951"/>
    <lineage>
        <taxon>Eukaryota</taxon>
        <taxon>Sar</taxon>
        <taxon>Alveolata</taxon>
        <taxon>Dinophyceae</taxon>
        <taxon>Suessiales</taxon>
        <taxon>Symbiodiniaceae</taxon>
        <taxon>Symbiodinium</taxon>
    </lineage>
</organism>
<evidence type="ECO:0000313" key="3">
    <source>
        <dbReference type="Proteomes" id="UP000186817"/>
    </source>
</evidence>
<dbReference type="AlphaFoldDB" id="A0A1Q9C6U6"/>
<evidence type="ECO:0000313" key="2">
    <source>
        <dbReference type="EMBL" id="OLP78654.1"/>
    </source>
</evidence>
<protein>
    <submittedName>
        <fullName evidence="2">Uncharacterized protein</fullName>
    </submittedName>
</protein>
<proteinExistence type="predicted"/>
<accession>A0A1Q9C6U6</accession>
<reference evidence="2 3" key="1">
    <citation type="submission" date="2016-02" db="EMBL/GenBank/DDBJ databases">
        <title>Genome analysis of coral dinoflagellate symbionts highlights evolutionary adaptations to a symbiotic lifestyle.</title>
        <authorList>
            <person name="Aranda M."/>
            <person name="Li Y."/>
            <person name="Liew Y.J."/>
            <person name="Baumgarten S."/>
            <person name="Simakov O."/>
            <person name="Wilson M."/>
            <person name="Piel J."/>
            <person name="Ashoor H."/>
            <person name="Bougouffa S."/>
            <person name="Bajic V.B."/>
            <person name="Ryu T."/>
            <person name="Ravasi T."/>
            <person name="Bayer T."/>
            <person name="Micklem G."/>
            <person name="Kim H."/>
            <person name="Bhak J."/>
            <person name="Lajeunesse T.C."/>
            <person name="Voolstra C.R."/>
        </authorList>
    </citation>
    <scope>NUCLEOTIDE SEQUENCE [LARGE SCALE GENOMIC DNA]</scope>
    <source>
        <strain evidence="2 3">CCMP2467</strain>
    </source>
</reference>
<comment type="caution">
    <text evidence="2">The sequence shown here is derived from an EMBL/GenBank/DDBJ whole genome shotgun (WGS) entry which is preliminary data.</text>
</comment>
<evidence type="ECO:0000256" key="1">
    <source>
        <dbReference type="SAM" id="MobiDB-lite"/>
    </source>
</evidence>
<dbReference type="Proteomes" id="UP000186817">
    <property type="component" value="Unassembled WGS sequence"/>
</dbReference>
<name>A0A1Q9C6U6_SYMMI</name>
<sequence length="257" mass="27723">MEARDDRQASSRLRPGRDSTLASGIPLATLPGAARAARVAFGWMPNGGPAQGMPRQFEHLASLGEGRCSSYLELVKHGAGSTAGDTGPLRAVMPIEIVKQRELMCAGDTETTSKGTEVLSAMEQMQKTSARLAEAEEANQTIFFGILGFSWGPLARGPFCGRTLPMLGQETRIACGSPVAQALLRLLDDRPHKREWLSCFIAQSCKAWTFRTLLKSLYKGASLEQKMLATTSSRSPGRSSMKKAMALEAPFRLPAPP</sequence>
<feature type="region of interest" description="Disordered" evidence="1">
    <location>
        <begin position="229"/>
        <end position="257"/>
    </location>
</feature>
<feature type="region of interest" description="Disordered" evidence="1">
    <location>
        <begin position="1"/>
        <end position="24"/>
    </location>
</feature>
<gene>
    <name evidence="2" type="ORF">AK812_SmicGene41143</name>
</gene>
<keyword evidence="3" id="KW-1185">Reference proteome</keyword>
<dbReference type="EMBL" id="LSRX01001582">
    <property type="protein sequence ID" value="OLP78654.1"/>
    <property type="molecule type" value="Genomic_DNA"/>
</dbReference>